<protein>
    <recommendedName>
        <fullName evidence="2">Pseudouridine synthase RsuA/RluA-like domain-containing protein</fullName>
    </recommendedName>
</protein>
<keyword evidence="1" id="KW-0732">Signal</keyword>
<dbReference type="PANTHER" id="PTHR21600">
    <property type="entry name" value="MITOCHONDRIAL RNA PSEUDOURIDINE SYNTHASE"/>
    <property type="match status" value="1"/>
</dbReference>
<sequence length="407" mass="43709">MTRLAALLALIACAGGAAAARLPSRRLTLRACAAQPPPQPSQPLPPPPEGFTVADEWEVPPGCSERRITEVLMEHRAADFPSATAAKRLVRRRQIRVNGNVVGTTTNVAAGDFVQRLERLGAGLRPLQRSDVPDGMTVLYEDEHLAAIYKPAGIPVHSGGGGDGSSGEEAKTTAYAPKKSVRTFLPSLLAPTEEVGALRRPIHVHRLDAATSGVLLAAKTQTAVRELSRAFADRNVRKRYRAVLIGVPAVLGGDGGFNATAAAAVDSSEPHVISAPVDGRASVTEWRAVNITRSLRFGYLTTVDMWPRTGRKHQLRRHAAEVLGCPILGDTKYERIPHGDEGNFGISHGMGLFLCAVELRLAHPLSGQDLCIAVGEPPKFTKTREREHRRFLDLADAGAAQDDDVEM</sequence>
<dbReference type="InterPro" id="IPR020103">
    <property type="entry name" value="PsdUridine_synth_cat_dom_sf"/>
</dbReference>
<dbReference type="GO" id="GO:0001522">
    <property type="term" value="P:pseudouridine synthesis"/>
    <property type="evidence" value="ECO:0007669"/>
    <property type="project" value="InterPro"/>
</dbReference>
<dbReference type="SUPFAM" id="SSF55174">
    <property type="entry name" value="Alpha-L RNA-binding motif"/>
    <property type="match status" value="1"/>
</dbReference>
<feature type="chain" id="PRO_5035677105" description="Pseudouridine synthase RsuA/RluA-like domain-containing protein" evidence="1">
    <location>
        <begin position="20"/>
        <end position="407"/>
    </location>
</feature>
<dbReference type="Pfam" id="PF00849">
    <property type="entry name" value="PseudoU_synth_2"/>
    <property type="match status" value="1"/>
</dbReference>
<accession>A0A6U4II29</accession>
<dbReference type="Gene3D" id="3.30.2350.10">
    <property type="entry name" value="Pseudouridine synthase"/>
    <property type="match status" value="1"/>
</dbReference>
<dbReference type="InterPro" id="IPR006224">
    <property type="entry name" value="PsdUridine_synth_RluA-like_CS"/>
</dbReference>
<dbReference type="GO" id="GO:0003723">
    <property type="term" value="F:RNA binding"/>
    <property type="evidence" value="ECO:0007669"/>
    <property type="project" value="InterPro"/>
</dbReference>
<proteinExistence type="predicted"/>
<feature type="domain" description="Pseudouridine synthase RsuA/RluA-like" evidence="2">
    <location>
        <begin position="144"/>
        <end position="320"/>
    </location>
</feature>
<gene>
    <name evidence="3" type="ORF">PPAR1163_LOCUS21038</name>
    <name evidence="4" type="ORF">PPAR1163_LOCUS21040</name>
</gene>
<reference evidence="3" key="1">
    <citation type="submission" date="2021-01" db="EMBL/GenBank/DDBJ databases">
        <authorList>
            <person name="Corre E."/>
            <person name="Pelletier E."/>
            <person name="Niang G."/>
            <person name="Scheremetjew M."/>
            <person name="Finn R."/>
            <person name="Kale V."/>
            <person name="Holt S."/>
            <person name="Cochrane G."/>
            <person name="Meng A."/>
            <person name="Brown T."/>
            <person name="Cohen L."/>
        </authorList>
    </citation>
    <scope>NUCLEOTIDE SEQUENCE</scope>
    <source>
        <strain evidence="3">CCMP2877</strain>
    </source>
</reference>
<evidence type="ECO:0000313" key="4">
    <source>
        <dbReference type="EMBL" id="CAD9262657.1"/>
    </source>
</evidence>
<dbReference type="CDD" id="cd02869">
    <property type="entry name" value="PseudoU_synth_RluA_like"/>
    <property type="match status" value="1"/>
</dbReference>
<dbReference type="EMBL" id="HBGJ01033268">
    <property type="protein sequence ID" value="CAD9262655.1"/>
    <property type="molecule type" value="Transcribed_RNA"/>
</dbReference>
<dbReference type="PROSITE" id="PS01129">
    <property type="entry name" value="PSI_RLU"/>
    <property type="match status" value="1"/>
</dbReference>
<dbReference type="InterPro" id="IPR006145">
    <property type="entry name" value="PsdUridine_synth_RsuA/RluA"/>
</dbReference>
<evidence type="ECO:0000313" key="3">
    <source>
        <dbReference type="EMBL" id="CAD9262655.1"/>
    </source>
</evidence>
<evidence type="ECO:0000256" key="1">
    <source>
        <dbReference type="SAM" id="SignalP"/>
    </source>
</evidence>
<dbReference type="InterPro" id="IPR050188">
    <property type="entry name" value="RluA_PseudoU_synthase"/>
</dbReference>
<dbReference type="AlphaFoldDB" id="A0A6U4II29"/>
<dbReference type="GO" id="GO:0009982">
    <property type="term" value="F:pseudouridine synthase activity"/>
    <property type="evidence" value="ECO:0007669"/>
    <property type="project" value="InterPro"/>
</dbReference>
<name>A0A6U4II29_9STRA</name>
<dbReference type="SUPFAM" id="SSF55120">
    <property type="entry name" value="Pseudouridine synthase"/>
    <property type="match status" value="1"/>
</dbReference>
<feature type="signal peptide" evidence="1">
    <location>
        <begin position="1"/>
        <end position="19"/>
    </location>
</feature>
<evidence type="ECO:0000259" key="2">
    <source>
        <dbReference type="Pfam" id="PF00849"/>
    </source>
</evidence>
<organism evidence="3">
    <name type="scientific">Phaeomonas parva</name>
    <dbReference type="NCBI Taxonomy" id="124430"/>
    <lineage>
        <taxon>Eukaryota</taxon>
        <taxon>Sar</taxon>
        <taxon>Stramenopiles</taxon>
        <taxon>Ochrophyta</taxon>
        <taxon>Pinguiophyceae</taxon>
        <taxon>Pinguiochrysidales</taxon>
        <taxon>Pinguiochrysidaceae</taxon>
        <taxon>Phaeomonas</taxon>
    </lineage>
</organism>
<dbReference type="EMBL" id="HBGJ01033271">
    <property type="protein sequence ID" value="CAD9262657.1"/>
    <property type="molecule type" value="Transcribed_RNA"/>
</dbReference>